<name>A0A0G0KHB9_9BACT</name>
<sequence>MKTSVLQENFSKALGLTSRFVSQKAQLPVLSNIVLKTDKTKLILLATNLEMSIASCIGAKVEEEGKIAVPARTLTDLVSNLPKGQINLNSKEEHLNIETQNLNSTLVGLNANDFPVVPEKIGETAITLPAKSFISAMSQVIFATSIDETRPVLTGVLVYFEEGKLVFVATDGFRLSQNKIAVETTADLGKTILPRSSLLELIRTTGESEKVLLEIKNTDNQVLFEVQSKAADIILTTRVIEGEFPAFERIIPKQSRVKVNVDKADFLQSIKASLVLARDAANVGKLTIGEGVVSISVESSKSGSQKAKVDAKIDGGSIEILYNLRFIEDFLNVCGGEEIEMAFVDNATAGVFRDVKSPEFLHLIMPVKI</sequence>
<dbReference type="NCBIfam" id="TIGR00663">
    <property type="entry name" value="dnan"/>
    <property type="match status" value="1"/>
</dbReference>
<keyword evidence="3 9" id="KW-0963">Cytoplasm</keyword>
<evidence type="ECO:0000256" key="8">
    <source>
        <dbReference type="ARBA" id="ARBA00023125"/>
    </source>
</evidence>
<keyword evidence="6 9" id="KW-0235">DNA replication</keyword>
<feature type="domain" description="DNA polymerase III beta sliding clamp central" evidence="11">
    <location>
        <begin position="127"/>
        <end position="245"/>
    </location>
</feature>
<dbReference type="PATRIC" id="fig|1618569.3.peg.547"/>
<evidence type="ECO:0000256" key="2">
    <source>
        <dbReference type="ARBA" id="ARBA00010752"/>
    </source>
</evidence>
<dbReference type="CDD" id="cd00140">
    <property type="entry name" value="beta_clamp"/>
    <property type="match status" value="1"/>
</dbReference>
<feature type="domain" description="DNA polymerase III beta sliding clamp C-terminal" evidence="12">
    <location>
        <begin position="249"/>
        <end position="367"/>
    </location>
</feature>
<dbReference type="Proteomes" id="UP000034181">
    <property type="component" value="Unassembled WGS sequence"/>
</dbReference>
<evidence type="ECO:0000256" key="6">
    <source>
        <dbReference type="ARBA" id="ARBA00022705"/>
    </source>
</evidence>
<accession>A0A0G0KHB9</accession>
<dbReference type="PANTHER" id="PTHR30478:SF0">
    <property type="entry name" value="BETA SLIDING CLAMP"/>
    <property type="match status" value="1"/>
</dbReference>
<comment type="caution">
    <text evidence="13">The sequence shown here is derived from an EMBL/GenBank/DDBJ whole genome shotgun (WGS) entry which is preliminary data.</text>
</comment>
<reference evidence="13" key="1">
    <citation type="journal article" date="2015" name="Nature">
        <title>rRNA introns, odd ribosomes, and small enigmatic genomes across a large radiation of phyla.</title>
        <authorList>
            <person name="Brown C.T."/>
            <person name="Hug L.A."/>
            <person name="Thomas B.C."/>
            <person name="Sharon I."/>
            <person name="Castelle C.J."/>
            <person name="Singh A."/>
            <person name="Wilkins M.J."/>
            <person name="Williams K.H."/>
            <person name="Banfield J.F."/>
        </authorList>
    </citation>
    <scope>NUCLEOTIDE SEQUENCE [LARGE SCALE GENOMIC DNA]</scope>
</reference>
<dbReference type="GO" id="GO:0005737">
    <property type="term" value="C:cytoplasm"/>
    <property type="evidence" value="ECO:0007669"/>
    <property type="project" value="UniProtKB-SubCell"/>
</dbReference>
<comment type="function">
    <text evidence="9">Confers DNA tethering and processivity to DNA polymerases and other proteins. Acts as a clamp, forming a ring around DNA (a reaction catalyzed by the clamp-loading complex) which diffuses in an ATP-independent manner freely and bidirectionally along dsDNA. Initially characterized for its ability to contact the catalytic subunit of DNA polymerase III (Pol III), a complex, multichain enzyme responsible for most of the replicative synthesis in bacteria; Pol III exhibits 3'-5' exonuclease proofreading activity. The beta chain is required for initiation of replication as well as for processivity of DNA replication.</text>
</comment>
<dbReference type="Pfam" id="PF02768">
    <property type="entry name" value="DNA_pol3_beta_3"/>
    <property type="match status" value="1"/>
</dbReference>
<dbReference type="InterPro" id="IPR022634">
    <property type="entry name" value="DNA_polIII_beta_N"/>
</dbReference>
<dbReference type="Pfam" id="PF02767">
    <property type="entry name" value="DNA_pol3_beta_2"/>
    <property type="match status" value="1"/>
</dbReference>
<dbReference type="Gene3D" id="3.10.150.10">
    <property type="entry name" value="DNA Polymerase III, subunit A, domain 2"/>
    <property type="match status" value="1"/>
</dbReference>
<evidence type="ECO:0000256" key="4">
    <source>
        <dbReference type="ARBA" id="ARBA00022679"/>
    </source>
</evidence>
<evidence type="ECO:0000256" key="1">
    <source>
        <dbReference type="ARBA" id="ARBA00004496"/>
    </source>
</evidence>
<dbReference type="InterPro" id="IPR001001">
    <property type="entry name" value="DNA_polIII_beta"/>
</dbReference>
<dbReference type="SUPFAM" id="SSF55979">
    <property type="entry name" value="DNA clamp"/>
    <property type="match status" value="3"/>
</dbReference>
<dbReference type="GO" id="GO:0003677">
    <property type="term" value="F:DNA binding"/>
    <property type="evidence" value="ECO:0007669"/>
    <property type="project" value="UniProtKB-UniRule"/>
</dbReference>
<feature type="domain" description="DNA polymerase III beta sliding clamp N-terminal" evidence="10">
    <location>
        <begin position="1"/>
        <end position="118"/>
    </location>
</feature>
<proteinExistence type="inferred from homology"/>
<dbReference type="Gene3D" id="3.70.10.10">
    <property type="match status" value="1"/>
</dbReference>
<keyword evidence="5 9" id="KW-0548">Nucleotidyltransferase</keyword>
<protein>
    <recommendedName>
        <fullName evidence="9">Beta sliding clamp</fullName>
    </recommendedName>
</protein>
<dbReference type="InterPro" id="IPR046938">
    <property type="entry name" value="DNA_clamp_sf"/>
</dbReference>
<dbReference type="EMBL" id="LBUZ01000021">
    <property type="protein sequence ID" value="KKQ74935.1"/>
    <property type="molecule type" value="Genomic_DNA"/>
</dbReference>
<keyword evidence="8" id="KW-0238">DNA-binding</keyword>
<evidence type="ECO:0000259" key="12">
    <source>
        <dbReference type="Pfam" id="PF02768"/>
    </source>
</evidence>
<evidence type="ECO:0000313" key="13">
    <source>
        <dbReference type="EMBL" id="KKQ74935.1"/>
    </source>
</evidence>
<evidence type="ECO:0000259" key="10">
    <source>
        <dbReference type="Pfam" id="PF00712"/>
    </source>
</evidence>
<dbReference type="AlphaFoldDB" id="A0A0G0KHB9"/>
<organism evidence="13">
    <name type="scientific">Candidatus Woesebacteria bacterium GW2011_GWB1_38_5b</name>
    <dbReference type="NCBI Taxonomy" id="1618569"/>
    <lineage>
        <taxon>Bacteria</taxon>
        <taxon>Candidatus Woeseibacteriota</taxon>
    </lineage>
</organism>
<dbReference type="GO" id="GO:0009360">
    <property type="term" value="C:DNA polymerase III complex"/>
    <property type="evidence" value="ECO:0007669"/>
    <property type="project" value="InterPro"/>
</dbReference>
<keyword evidence="7 9" id="KW-0239">DNA-directed DNA polymerase</keyword>
<dbReference type="SMART" id="SM00480">
    <property type="entry name" value="POL3Bc"/>
    <property type="match status" value="1"/>
</dbReference>
<comment type="similarity">
    <text evidence="2 9">Belongs to the beta sliding clamp family.</text>
</comment>
<dbReference type="InterPro" id="IPR022635">
    <property type="entry name" value="DNA_polIII_beta_C"/>
</dbReference>
<dbReference type="PIRSF" id="PIRSF000804">
    <property type="entry name" value="DNA_pol_III_b"/>
    <property type="match status" value="1"/>
</dbReference>
<evidence type="ECO:0000256" key="9">
    <source>
        <dbReference type="PIRNR" id="PIRNR000804"/>
    </source>
</evidence>
<gene>
    <name evidence="13" type="ORF">US96_C0021G0002</name>
</gene>
<evidence type="ECO:0000256" key="3">
    <source>
        <dbReference type="ARBA" id="ARBA00022490"/>
    </source>
</evidence>
<dbReference type="GO" id="GO:0008408">
    <property type="term" value="F:3'-5' exonuclease activity"/>
    <property type="evidence" value="ECO:0007669"/>
    <property type="project" value="InterPro"/>
</dbReference>
<evidence type="ECO:0000256" key="7">
    <source>
        <dbReference type="ARBA" id="ARBA00022932"/>
    </source>
</evidence>
<dbReference type="GO" id="GO:0003887">
    <property type="term" value="F:DNA-directed DNA polymerase activity"/>
    <property type="evidence" value="ECO:0007669"/>
    <property type="project" value="UniProtKB-UniRule"/>
</dbReference>
<keyword evidence="4 9" id="KW-0808">Transferase</keyword>
<dbReference type="GO" id="GO:0006271">
    <property type="term" value="P:DNA strand elongation involved in DNA replication"/>
    <property type="evidence" value="ECO:0007669"/>
    <property type="project" value="TreeGrafter"/>
</dbReference>
<dbReference type="PANTHER" id="PTHR30478">
    <property type="entry name" value="DNA POLYMERASE III SUBUNIT BETA"/>
    <property type="match status" value="1"/>
</dbReference>
<comment type="subunit">
    <text evidence="9">Forms a ring-shaped head-to-tail homodimer around DNA.</text>
</comment>
<evidence type="ECO:0000259" key="11">
    <source>
        <dbReference type="Pfam" id="PF02767"/>
    </source>
</evidence>
<dbReference type="Pfam" id="PF00712">
    <property type="entry name" value="DNA_pol3_beta"/>
    <property type="match status" value="1"/>
</dbReference>
<evidence type="ECO:0000256" key="5">
    <source>
        <dbReference type="ARBA" id="ARBA00022695"/>
    </source>
</evidence>
<comment type="subcellular location">
    <subcellularLocation>
        <location evidence="1 9">Cytoplasm</location>
    </subcellularLocation>
</comment>
<dbReference type="InterPro" id="IPR022637">
    <property type="entry name" value="DNA_polIII_beta_cen"/>
</dbReference>